<reference evidence="1" key="1">
    <citation type="submission" date="2021-08" db="EMBL/GenBank/DDBJ databases">
        <title>Novel anaerobic bacterium isolated from sea squirt in East Sea, Republic of Korea.</title>
        <authorList>
            <person name="Nguyen T.H."/>
            <person name="Li Z."/>
            <person name="Lee Y.-J."/>
            <person name="Ko J."/>
            <person name="Kim S.-G."/>
        </authorList>
    </citation>
    <scope>NUCLEOTIDE SEQUENCE</scope>
    <source>
        <strain evidence="1">KCTC 25031</strain>
    </source>
</reference>
<protein>
    <submittedName>
        <fullName evidence="1">Ribosome small subunit-dependent GTPase A</fullName>
    </submittedName>
</protein>
<evidence type="ECO:0000313" key="1">
    <source>
        <dbReference type="EMBL" id="QZE13963.1"/>
    </source>
</evidence>
<sequence length="314" mass="35564">MTKGLVIKSTGSWYTVKDEDDSLYMCKIKGKFRTKGIRTTNPISVGDTVYFDVITEASESQKEPVGLINKIENRKNYIIRKSSNLSKQSQIIAANVDQAFLIVTISHPRTLTGFIDRFLVSAEAYRIPVSLVFNKLDIYNEGDYEILEDYLHIYEGAGYECLQVSAEKDFNIDMLRDKMANKINVLSGHSGVGKSTIINKLESGLNIKTAKISEVHQQGKHTTTFAEMHPMKNGGYIIDTPGVRGFGITDIEKTELSHYYPEIFEISKSCQFNNCSHLHEPKCAIKEAVENGEIAYTRYESYVAMMEDTEEKYR</sequence>
<evidence type="ECO:0000313" key="2">
    <source>
        <dbReference type="Proteomes" id="UP000826212"/>
    </source>
</evidence>
<dbReference type="Proteomes" id="UP000826212">
    <property type="component" value="Chromosome"/>
</dbReference>
<name>A0AC61NEF4_9BACT</name>
<accession>A0AC61NEF4</accession>
<gene>
    <name evidence="1" type="primary">rsgA</name>
    <name evidence="1" type="ORF">K4L44_15755</name>
</gene>
<dbReference type="EMBL" id="CP081303">
    <property type="protein sequence ID" value="QZE13963.1"/>
    <property type="molecule type" value="Genomic_DNA"/>
</dbReference>
<keyword evidence="2" id="KW-1185">Reference proteome</keyword>
<organism evidence="1 2">
    <name type="scientific">Halosquirtibacter laminarini</name>
    <dbReference type="NCBI Taxonomy" id="3374600"/>
    <lineage>
        <taxon>Bacteria</taxon>
        <taxon>Pseudomonadati</taxon>
        <taxon>Bacteroidota</taxon>
        <taxon>Bacteroidia</taxon>
        <taxon>Marinilabiliales</taxon>
        <taxon>Prolixibacteraceae</taxon>
        <taxon>Halosquirtibacter</taxon>
    </lineage>
</organism>
<proteinExistence type="predicted"/>